<reference evidence="1 2" key="2">
    <citation type="journal article" date="2005" name="Mol. Genet. Genomics">
        <title>The complete nucleotide sequence and multipartite organization of the tobacco mitochondrial genome: comparative analysis of mitochondrial genomes in higher plants.</title>
        <authorList>
            <person name="Sugiyama Y."/>
            <person name="Watase Y."/>
            <person name="Nagase M."/>
            <person name="Makita N."/>
            <person name="Yagura S."/>
            <person name="Hirai A."/>
            <person name="Sugiura M."/>
        </authorList>
    </citation>
    <scope>NUCLEOTIDE SEQUENCE</scope>
    <source>
        <strain evidence="2">cv. TN90</strain>
        <tissue evidence="1 4">Leaf</tissue>
    </source>
</reference>
<evidence type="ECO:0000313" key="4">
    <source>
        <dbReference type="RefSeq" id="YP_173363.1"/>
    </source>
</evidence>
<reference evidence="4" key="1">
    <citation type="submission" date="2004-12" db="EMBL/GenBank/DDBJ databases">
        <authorList>
            <consortium name="NCBI Genome Project"/>
        </authorList>
    </citation>
    <scope>NUCLEOTIDE SEQUENCE</scope>
    <source>
        <tissue evidence="4">Leaf</tissue>
    </source>
</reference>
<geneLocation type="mitochondrion" evidence="1 4"/>
<keyword evidence="3" id="KW-1185">Reference proteome</keyword>
<dbReference type="KEGG" id="nta:3205182"/>
<dbReference type="Proteomes" id="UP000790787">
    <property type="component" value="Mitochondrion MT"/>
</dbReference>
<dbReference type="AlphaFoldDB" id="Q5MA52"/>
<name>Q5MA52_TOBAC</name>
<reference evidence="4" key="3">
    <citation type="submission" date="2025-04" db="UniProtKB">
        <authorList>
            <consortium name="RefSeq"/>
        </authorList>
    </citation>
    <scope>IDENTIFICATION</scope>
    <source>
        <tissue evidence="4">Leaf</tissue>
    </source>
</reference>
<proteinExistence type="predicted"/>
<evidence type="ECO:0000313" key="1">
    <source>
        <dbReference type="EMBL" id="BAD83426.1"/>
    </source>
</evidence>
<evidence type="ECO:0000313" key="3">
    <source>
        <dbReference type="Proteomes" id="UP000790787"/>
    </source>
</evidence>
<protein>
    <submittedName>
        <fullName evidence="1 4">Uncharacterized protein</fullName>
    </submittedName>
</protein>
<evidence type="ECO:0000313" key="2">
    <source>
        <dbReference type="Proteomes" id="UP000084051"/>
    </source>
</evidence>
<dbReference type="PaxDb" id="4097-Q5MA52"/>
<sequence length="110" mass="12175">MKWMVRGRPPQDFPPKEPSSFDLFSDANLSLVTELEANRSMLQPINVVFSDINASISCLVICTEVFARSYAQGGGCRERGSICLFSNGLVTRSCSSCSYVMKLGFLLFFS</sequence>
<organism evidence="1">
    <name type="scientific">Nicotiana tabacum</name>
    <name type="common">Common tobacco</name>
    <dbReference type="NCBI Taxonomy" id="4097"/>
    <lineage>
        <taxon>Eukaryota</taxon>
        <taxon>Viridiplantae</taxon>
        <taxon>Streptophyta</taxon>
        <taxon>Embryophyta</taxon>
        <taxon>Tracheophyta</taxon>
        <taxon>Spermatophyta</taxon>
        <taxon>Magnoliopsida</taxon>
        <taxon>eudicotyledons</taxon>
        <taxon>Gunneridae</taxon>
        <taxon>Pentapetalae</taxon>
        <taxon>asterids</taxon>
        <taxon>lamiids</taxon>
        <taxon>Solanales</taxon>
        <taxon>Solanaceae</taxon>
        <taxon>Nicotianoideae</taxon>
        <taxon>Nicotianeae</taxon>
        <taxon>Nicotiana</taxon>
    </lineage>
</organism>
<dbReference type="RefSeq" id="YP_173363.1">
    <property type="nucleotide sequence ID" value="NC_006581.1"/>
</dbReference>
<gene>
    <name evidence="1 4" type="primary">orf110a</name>
    <name evidence="4" type="ORF">NitaMp015</name>
</gene>
<keyword evidence="1 4" id="KW-0496">Mitochondrion</keyword>
<dbReference type="GeneID" id="3205182"/>
<accession>Q5MA52</accession>
<dbReference type="EMBL" id="BA000042">
    <property type="protein sequence ID" value="BAD83426.1"/>
    <property type="molecule type" value="Genomic_DNA"/>
</dbReference>